<dbReference type="PANTHER" id="PTHR34582">
    <property type="entry name" value="UPF0702 TRANSMEMBRANE PROTEIN YCAP"/>
    <property type="match status" value="1"/>
</dbReference>
<name>A0A926E7C4_9FIRM</name>
<dbReference type="PANTHER" id="PTHR34582:SF6">
    <property type="entry name" value="UPF0702 TRANSMEMBRANE PROTEIN YCAP"/>
    <property type="match status" value="1"/>
</dbReference>
<evidence type="ECO:0000256" key="2">
    <source>
        <dbReference type="ARBA" id="ARBA00006448"/>
    </source>
</evidence>
<accession>A0A926E7C4</accession>
<feature type="transmembrane region" description="Helical" evidence="7">
    <location>
        <begin position="30"/>
        <end position="49"/>
    </location>
</feature>
<feature type="transmembrane region" description="Helical" evidence="7">
    <location>
        <begin position="6"/>
        <end position="23"/>
    </location>
</feature>
<dbReference type="Pfam" id="PF04239">
    <property type="entry name" value="DUF421"/>
    <property type="match status" value="1"/>
</dbReference>
<keyword evidence="4 7" id="KW-0812">Transmembrane</keyword>
<comment type="subcellular location">
    <subcellularLocation>
        <location evidence="1">Cell membrane</location>
        <topology evidence="1">Multi-pass membrane protein</topology>
    </subcellularLocation>
</comment>
<evidence type="ECO:0000256" key="1">
    <source>
        <dbReference type="ARBA" id="ARBA00004651"/>
    </source>
</evidence>
<protein>
    <submittedName>
        <fullName evidence="9">DUF421 domain-containing protein</fullName>
    </submittedName>
</protein>
<keyword evidence="6 7" id="KW-0472">Membrane</keyword>
<keyword evidence="10" id="KW-1185">Reference proteome</keyword>
<evidence type="ECO:0000256" key="7">
    <source>
        <dbReference type="SAM" id="Phobius"/>
    </source>
</evidence>
<comment type="similarity">
    <text evidence="2">Belongs to the UPF0702 family.</text>
</comment>
<evidence type="ECO:0000256" key="5">
    <source>
        <dbReference type="ARBA" id="ARBA00022989"/>
    </source>
</evidence>
<gene>
    <name evidence="9" type="ORF">H8692_00005</name>
</gene>
<feature type="domain" description="YetF C-terminal" evidence="8">
    <location>
        <begin position="79"/>
        <end position="209"/>
    </location>
</feature>
<dbReference type="InterPro" id="IPR023090">
    <property type="entry name" value="UPF0702_alpha/beta_dom_sf"/>
</dbReference>
<evidence type="ECO:0000256" key="3">
    <source>
        <dbReference type="ARBA" id="ARBA00022475"/>
    </source>
</evidence>
<evidence type="ECO:0000313" key="10">
    <source>
        <dbReference type="Proteomes" id="UP000610862"/>
    </source>
</evidence>
<keyword evidence="3" id="KW-1003">Cell membrane</keyword>
<dbReference type="RefSeq" id="WP_177269190.1">
    <property type="nucleotide sequence ID" value="NZ_JACRTA010000001.1"/>
</dbReference>
<dbReference type="Gene3D" id="3.30.240.20">
    <property type="entry name" value="bsu07140 like domains"/>
    <property type="match status" value="2"/>
</dbReference>
<dbReference type="EMBL" id="JACRTA010000001">
    <property type="protein sequence ID" value="MBC8567144.1"/>
    <property type="molecule type" value="Genomic_DNA"/>
</dbReference>
<dbReference type="Proteomes" id="UP000610862">
    <property type="component" value="Unassembled WGS sequence"/>
</dbReference>
<organism evidence="9 10">
    <name type="scientific">Lentihominibacter hominis</name>
    <dbReference type="NCBI Taxonomy" id="2763645"/>
    <lineage>
        <taxon>Bacteria</taxon>
        <taxon>Bacillati</taxon>
        <taxon>Bacillota</taxon>
        <taxon>Clostridia</taxon>
        <taxon>Peptostreptococcales</taxon>
        <taxon>Anaerovoracaceae</taxon>
        <taxon>Lentihominibacter</taxon>
    </lineage>
</organism>
<dbReference type="AlphaFoldDB" id="A0A926E7C4"/>
<dbReference type="GO" id="GO:0005886">
    <property type="term" value="C:plasma membrane"/>
    <property type="evidence" value="ECO:0007669"/>
    <property type="project" value="UniProtKB-SubCell"/>
</dbReference>
<evidence type="ECO:0000259" key="8">
    <source>
        <dbReference type="Pfam" id="PF04239"/>
    </source>
</evidence>
<proteinExistence type="inferred from homology"/>
<comment type="caution">
    <text evidence="9">The sequence shown here is derived from an EMBL/GenBank/DDBJ whole genome shotgun (WGS) entry which is preliminary data.</text>
</comment>
<sequence>MTIVLIRTVLLYLIVLFVIRIMGKAELSKMSPFQLIVVFMIAELASIPIESPDVSMITGVAAIFTLLFLQVLISFLSLKSEKFKNFFSGKPSVLIEDGEINRKELKALRITINDLMEQLRIGGSPSISDVDFAVMESNGDLSIIPKSDKQPLTPEDMSIEKKKQIMPVVFISDGIIYSKNVEKSGWSIKQLKDELIKLGISDYTQVFLAFCDGQSKLHVFTSGKNQKKASEVII</sequence>
<evidence type="ECO:0000256" key="4">
    <source>
        <dbReference type="ARBA" id="ARBA00022692"/>
    </source>
</evidence>
<evidence type="ECO:0000313" key="9">
    <source>
        <dbReference type="EMBL" id="MBC8567144.1"/>
    </source>
</evidence>
<keyword evidence="5 7" id="KW-1133">Transmembrane helix</keyword>
<reference evidence="9" key="1">
    <citation type="submission" date="2020-08" db="EMBL/GenBank/DDBJ databases">
        <title>Genome public.</title>
        <authorList>
            <person name="Liu C."/>
            <person name="Sun Q."/>
        </authorList>
    </citation>
    <scope>NUCLEOTIDE SEQUENCE</scope>
    <source>
        <strain evidence="9">NSJ-24</strain>
    </source>
</reference>
<evidence type="ECO:0000256" key="6">
    <source>
        <dbReference type="ARBA" id="ARBA00023136"/>
    </source>
</evidence>
<feature type="transmembrane region" description="Helical" evidence="7">
    <location>
        <begin position="55"/>
        <end position="78"/>
    </location>
</feature>
<dbReference type="InterPro" id="IPR007353">
    <property type="entry name" value="DUF421"/>
</dbReference>